<feature type="compositionally biased region" description="Polar residues" evidence="1">
    <location>
        <begin position="54"/>
        <end position="63"/>
    </location>
</feature>
<feature type="region of interest" description="Disordered" evidence="1">
    <location>
        <begin position="19"/>
        <end position="192"/>
    </location>
</feature>
<feature type="non-terminal residue" evidence="2">
    <location>
        <position position="423"/>
    </location>
</feature>
<sequence length="423" mass="46534">MLLSQSPCGTLSVVRRSRVVCEDEQPSEAGDGEPPAAEERHRLGRGERPDLEQSDQINSSVVNSVGPWEEQRVDAGDPRLPPPTRLSPQTQRGLIEAEAAEQPTLVDRRSQIKRPQESSTVQTFRVQKADSSTKGKGSLSSNKLLPPEAFRNSAQLRARSPLPPACLPGSLKLPTRTPLHQNASRTARPGGSPILAPFGTLLPESSLPLLLFCHPPFPLFPTPSDSHNGQKNPKKTTRRRCEIYLLEGPPPTPLFNPAPAAAKPPHKSHQARRISYAPPVIRLEGDSDDDSDYLRFGTADNSETDADYGARGGKRKRRAAKPGSLRQRVHHHQVDSQLRTPRRACQERPRKSPRGAPVEVLVEDESSESEAELFPEIPFCVEAADGQKDTSEAYLSLSMEFLAVAHFCLSFAEELAWEPLTIQ</sequence>
<evidence type="ECO:0000313" key="2">
    <source>
        <dbReference type="EMBL" id="RKO88810.1"/>
    </source>
</evidence>
<accession>A0A4P9WD07</accession>
<evidence type="ECO:0000313" key="3">
    <source>
        <dbReference type="Proteomes" id="UP000269721"/>
    </source>
</evidence>
<feature type="compositionally biased region" description="Basic and acidic residues" evidence="1">
    <location>
        <begin position="106"/>
        <end position="116"/>
    </location>
</feature>
<proteinExistence type="predicted"/>
<dbReference type="Proteomes" id="UP000269721">
    <property type="component" value="Unassembled WGS sequence"/>
</dbReference>
<keyword evidence="3" id="KW-1185">Reference proteome</keyword>
<organism evidence="2 3">
    <name type="scientific">Blyttiomyces helicus</name>
    <dbReference type="NCBI Taxonomy" id="388810"/>
    <lineage>
        <taxon>Eukaryota</taxon>
        <taxon>Fungi</taxon>
        <taxon>Fungi incertae sedis</taxon>
        <taxon>Chytridiomycota</taxon>
        <taxon>Chytridiomycota incertae sedis</taxon>
        <taxon>Chytridiomycetes</taxon>
        <taxon>Chytridiomycetes incertae sedis</taxon>
        <taxon>Blyttiomyces</taxon>
    </lineage>
</organism>
<feature type="compositionally biased region" description="Basic and acidic residues" evidence="1">
    <location>
        <begin position="37"/>
        <end position="51"/>
    </location>
</feature>
<protein>
    <submittedName>
        <fullName evidence="2">Uncharacterized protein</fullName>
    </submittedName>
</protein>
<name>A0A4P9WD07_9FUNG</name>
<gene>
    <name evidence="2" type="ORF">BDK51DRAFT_27560</name>
</gene>
<dbReference type="EMBL" id="KZ996463">
    <property type="protein sequence ID" value="RKO88810.1"/>
    <property type="molecule type" value="Genomic_DNA"/>
</dbReference>
<feature type="region of interest" description="Disordered" evidence="1">
    <location>
        <begin position="249"/>
        <end position="369"/>
    </location>
</feature>
<feature type="compositionally biased region" description="Polar residues" evidence="1">
    <location>
        <begin position="117"/>
        <end position="126"/>
    </location>
</feature>
<dbReference type="AlphaFoldDB" id="A0A4P9WD07"/>
<reference evidence="3" key="1">
    <citation type="journal article" date="2018" name="Nat. Microbiol.">
        <title>Leveraging single-cell genomics to expand the fungal tree of life.</title>
        <authorList>
            <person name="Ahrendt S.R."/>
            <person name="Quandt C.A."/>
            <person name="Ciobanu D."/>
            <person name="Clum A."/>
            <person name="Salamov A."/>
            <person name="Andreopoulos B."/>
            <person name="Cheng J.F."/>
            <person name="Woyke T."/>
            <person name="Pelin A."/>
            <person name="Henrissat B."/>
            <person name="Reynolds N.K."/>
            <person name="Benny G.L."/>
            <person name="Smith M.E."/>
            <person name="James T.Y."/>
            <person name="Grigoriev I.V."/>
        </authorList>
    </citation>
    <scope>NUCLEOTIDE SEQUENCE [LARGE SCALE GENOMIC DNA]</scope>
</reference>
<evidence type="ECO:0000256" key="1">
    <source>
        <dbReference type="SAM" id="MobiDB-lite"/>
    </source>
</evidence>
<feature type="compositionally biased region" description="Polar residues" evidence="1">
    <location>
        <begin position="134"/>
        <end position="143"/>
    </location>
</feature>